<dbReference type="Pfam" id="PF00196">
    <property type="entry name" value="GerE"/>
    <property type="match status" value="1"/>
</dbReference>
<keyword evidence="7" id="KW-1185">Reference proteome</keyword>
<reference evidence="6 7" key="1">
    <citation type="submission" date="2024-06" db="EMBL/GenBank/DDBJ databases">
        <title>Draft genome sequence of Geodermatophilus badlandi, a novel member of the Geodermatophilaceae isolated from badland sedimentary rocks in the Red desert, Wyoming, USA.</title>
        <authorList>
            <person name="Ben Tekaya S."/>
            <person name="Nouioui I."/>
            <person name="Flores G.M."/>
            <person name="Shaal M.N."/>
            <person name="Bredoire F."/>
            <person name="Basile F."/>
            <person name="Van Diepen L."/>
            <person name="Ward N.L."/>
        </authorList>
    </citation>
    <scope>NUCLEOTIDE SEQUENCE [LARGE SCALE GENOMIC DNA]</scope>
    <source>
        <strain evidence="6 7">WL48A</strain>
    </source>
</reference>
<keyword evidence="3" id="KW-0804">Transcription</keyword>
<dbReference type="PRINTS" id="PR00038">
    <property type="entry name" value="HTHLUXR"/>
</dbReference>
<dbReference type="PROSITE" id="PS50043">
    <property type="entry name" value="HTH_LUXR_2"/>
    <property type="match status" value="1"/>
</dbReference>
<evidence type="ECO:0000256" key="3">
    <source>
        <dbReference type="ARBA" id="ARBA00023163"/>
    </source>
</evidence>
<feature type="compositionally biased region" description="Polar residues" evidence="4">
    <location>
        <begin position="157"/>
        <end position="174"/>
    </location>
</feature>
<protein>
    <submittedName>
        <fullName evidence="6">Helix-turn-helix transcriptional regulator</fullName>
    </submittedName>
</protein>
<dbReference type="PANTHER" id="PTHR44688:SF16">
    <property type="entry name" value="DNA-BINDING TRANSCRIPTIONAL ACTIVATOR DEVR_DOSR"/>
    <property type="match status" value="1"/>
</dbReference>
<dbReference type="EMBL" id="JBFNXQ010000033">
    <property type="protein sequence ID" value="MEX5719102.1"/>
    <property type="molecule type" value="Genomic_DNA"/>
</dbReference>
<dbReference type="InterPro" id="IPR000792">
    <property type="entry name" value="Tscrpt_reg_LuxR_C"/>
</dbReference>
<dbReference type="SMART" id="SM00421">
    <property type="entry name" value="HTH_LUXR"/>
    <property type="match status" value="1"/>
</dbReference>
<evidence type="ECO:0000259" key="5">
    <source>
        <dbReference type="PROSITE" id="PS50043"/>
    </source>
</evidence>
<evidence type="ECO:0000313" key="6">
    <source>
        <dbReference type="EMBL" id="MEX5719102.1"/>
    </source>
</evidence>
<keyword evidence="2" id="KW-0238">DNA-binding</keyword>
<evidence type="ECO:0000313" key="7">
    <source>
        <dbReference type="Proteomes" id="UP001560045"/>
    </source>
</evidence>
<dbReference type="Gene3D" id="1.10.10.10">
    <property type="entry name" value="Winged helix-like DNA-binding domain superfamily/Winged helix DNA-binding domain"/>
    <property type="match status" value="1"/>
</dbReference>
<comment type="caution">
    <text evidence="6">The sequence shown here is derived from an EMBL/GenBank/DDBJ whole genome shotgun (WGS) entry which is preliminary data.</text>
</comment>
<feature type="domain" description="HTH luxR-type" evidence="5">
    <location>
        <begin position="40"/>
        <end position="105"/>
    </location>
</feature>
<evidence type="ECO:0000256" key="1">
    <source>
        <dbReference type="ARBA" id="ARBA00023015"/>
    </source>
</evidence>
<feature type="region of interest" description="Disordered" evidence="4">
    <location>
        <begin position="88"/>
        <end position="174"/>
    </location>
</feature>
<name>A0ABV3XF13_9ACTN</name>
<evidence type="ECO:0000256" key="2">
    <source>
        <dbReference type="ARBA" id="ARBA00023125"/>
    </source>
</evidence>
<proteinExistence type="predicted"/>
<keyword evidence="1" id="KW-0805">Transcription regulation</keyword>
<dbReference type="InterPro" id="IPR036388">
    <property type="entry name" value="WH-like_DNA-bd_sf"/>
</dbReference>
<dbReference type="SUPFAM" id="SSF46894">
    <property type="entry name" value="C-terminal effector domain of the bipartite response regulators"/>
    <property type="match status" value="1"/>
</dbReference>
<accession>A0ABV3XF13</accession>
<feature type="region of interest" description="Disordered" evidence="4">
    <location>
        <begin position="1"/>
        <end position="49"/>
    </location>
</feature>
<dbReference type="CDD" id="cd06170">
    <property type="entry name" value="LuxR_C_like"/>
    <property type="match status" value="1"/>
</dbReference>
<evidence type="ECO:0000256" key="4">
    <source>
        <dbReference type="SAM" id="MobiDB-lite"/>
    </source>
</evidence>
<dbReference type="InterPro" id="IPR016032">
    <property type="entry name" value="Sig_transdc_resp-reg_C-effctor"/>
</dbReference>
<organism evidence="6 7">
    <name type="scientific">Geodermatophilus maliterrae</name>
    <dbReference type="NCBI Taxonomy" id="3162531"/>
    <lineage>
        <taxon>Bacteria</taxon>
        <taxon>Bacillati</taxon>
        <taxon>Actinomycetota</taxon>
        <taxon>Actinomycetes</taxon>
        <taxon>Geodermatophilales</taxon>
        <taxon>Geodermatophilaceae</taxon>
        <taxon>Geodermatophilus</taxon>
    </lineage>
</organism>
<dbReference type="PANTHER" id="PTHR44688">
    <property type="entry name" value="DNA-BINDING TRANSCRIPTIONAL ACTIVATOR DEVR_DOSR"/>
    <property type="match status" value="1"/>
</dbReference>
<dbReference type="RefSeq" id="WP_369206600.1">
    <property type="nucleotide sequence ID" value="NZ_JBFNXQ010000033.1"/>
</dbReference>
<gene>
    <name evidence="6" type="ORF">ABQ292_12105</name>
</gene>
<sequence>MEGVADVPGAGPHGRAGDQQFASGLLRGAPQPGEKVRRRRDEARSELTPQELHIARLARDGRTNPEIGALLFLSARTVEWHLRKVFDESGITSRRVRPRWPAATPAAPPAGHRPPARRSRRPGQDRPGARPPRAGTAGRPGAQARRAHRPGRRCVTSCRTQPLPSGSLNTACEE</sequence>
<dbReference type="Proteomes" id="UP001560045">
    <property type="component" value="Unassembled WGS sequence"/>
</dbReference>